<keyword evidence="3" id="KW-0472">Membrane</keyword>
<dbReference type="GO" id="GO:0016020">
    <property type="term" value="C:membrane"/>
    <property type="evidence" value="ECO:0007669"/>
    <property type="project" value="UniProtKB-SubCell"/>
</dbReference>
<dbReference type="PANTHER" id="PTHR34001:SF3">
    <property type="entry name" value="BLL7405 PROTEIN"/>
    <property type="match status" value="1"/>
</dbReference>
<reference evidence="6" key="2">
    <citation type="submission" date="2022-12" db="EMBL/GenBank/DDBJ databases">
        <title>Comparative genomics of Legionella pneumophila isolates from the West Bank and Germany support molecular epidemiology of Legionnaires disease.</title>
        <authorList>
            <person name="Zayed A.R."/>
            <person name="Bitar D.M."/>
            <person name="Steinert M."/>
            <person name="Lueck C."/>
            <person name="Brettar I."/>
            <person name="Hoefle M.G."/>
            <person name="Bunk B."/>
        </authorList>
    </citation>
    <scope>NUCLEOTIDE SEQUENCE</scope>
    <source>
        <strain evidence="6">H23</strain>
    </source>
</reference>
<dbReference type="InterPro" id="IPR027385">
    <property type="entry name" value="Beta-barrel_OMP"/>
</dbReference>
<evidence type="ECO:0000313" key="6">
    <source>
        <dbReference type="EMBL" id="MCZ4719523.1"/>
    </source>
</evidence>
<dbReference type="SUPFAM" id="SSF56925">
    <property type="entry name" value="OMPA-like"/>
    <property type="match status" value="1"/>
</dbReference>
<evidence type="ECO:0000256" key="4">
    <source>
        <dbReference type="SAM" id="SignalP"/>
    </source>
</evidence>
<evidence type="ECO:0000256" key="2">
    <source>
        <dbReference type="ARBA" id="ARBA00022729"/>
    </source>
</evidence>
<evidence type="ECO:0000256" key="3">
    <source>
        <dbReference type="ARBA" id="ARBA00023136"/>
    </source>
</evidence>
<evidence type="ECO:0000313" key="7">
    <source>
        <dbReference type="EMBL" id="STX78848.1"/>
    </source>
</evidence>
<sequence length="261" mass="28387">MNYRVICCTPLLLTAMNLYAGSMGPVVEQTGFGGFYAGLGTGFTTIFSTDEYSIVRPGFGVIRTGIHKVTNSAVLFSGQAGYGVMLNQKTYLGGKGSIYYTPMENNNQISFASSRGPNELASGHDNFVRSLKPIYNIDAVLGYEIFPNFLPFVEAGVSFANVKHRFVLEGAITNLVTGTVSNYTGGATSDNYNTGYNIGIGANYQVHKNWIFSGELVYHDLGTNNLTIPNFTPDRRSATHYREEKNQAVSILASVSYLIPS</sequence>
<gene>
    <name evidence="7" type="ORF">NCTC12000_00834</name>
    <name evidence="6" type="ORF">O6C86_09890</name>
</gene>
<keyword evidence="2 4" id="KW-0732">Signal</keyword>
<name>A0A131N4T7_LEGPN</name>
<evidence type="ECO:0000256" key="1">
    <source>
        <dbReference type="ARBA" id="ARBA00004370"/>
    </source>
</evidence>
<dbReference type="Proteomes" id="UP000254631">
    <property type="component" value="Unassembled WGS sequence"/>
</dbReference>
<dbReference type="EMBL" id="JAPXIC010000066">
    <property type="protein sequence ID" value="MCZ4719523.1"/>
    <property type="molecule type" value="Genomic_DNA"/>
</dbReference>
<dbReference type="InterPro" id="IPR051692">
    <property type="entry name" value="OMP-like"/>
</dbReference>
<proteinExistence type="predicted"/>
<comment type="subcellular location">
    <subcellularLocation>
        <location evidence="1">Membrane</location>
    </subcellularLocation>
</comment>
<dbReference type="Gene3D" id="2.40.160.20">
    <property type="match status" value="1"/>
</dbReference>
<feature type="domain" description="Outer membrane protein beta-barrel" evidence="5">
    <location>
        <begin position="26"/>
        <end position="226"/>
    </location>
</feature>
<dbReference type="Pfam" id="PF13505">
    <property type="entry name" value="OMP_b-brl"/>
    <property type="match status" value="1"/>
</dbReference>
<feature type="signal peptide" evidence="4">
    <location>
        <begin position="1"/>
        <end position="20"/>
    </location>
</feature>
<accession>A0A131N4T7</accession>
<dbReference type="RefSeq" id="WP_013101161.1">
    <property type="nucleotide sequence ID" value="NZ_BBUI01000011.1"/>
</dbReference>
<dbReference type="Proteomes" id="UP001071279">
    <property type="component" value="Unassembled WGS sequence"/>
</dbReference>
<protein>
    <submittedName>
        <fullName evidence="7">Opacity protein and related surface antigens</fullName>
    </submittedName>
    <submittedName>
        <fullName evidence="6">Outer membrane beta-barrel protein</fullName>
    </submittedName>
</protein>
<dbReference type="AlphaFoldDB" id="A0A131N4T7"/>
<evidence type="ECO:0000313" key="8">
    <source>
        <dbReference type="Proteomes" id="UP000254631"/>
    </source>
</evidence>
<dbReference type="PANTHER" id="PTHR34001">
    <property type="entry name" value="BLL7405 PROTEIN"/>
    <property type="match status" value="1"/>
</dbReference>
<dbReference type="InterPro" id="IPR011250">
    <property type="entry name" value="OMP/PagP_B-barrel"/>
</dbReference>
<reference evidence="7 8" key="1">
    <citation type="submission" date="2018-06" db="EMBL/GenBank/DDBJ databases">
        <authorList>
            <consortium name="Pathogen Informatics"/>
            <person name="Doyle S."/>
        </authorList>
    </citation>
    <scope>NUCLEOTIDE SEQUENCE [LARGE SCALE GENOMIC DNA]</scope>
    <source>
        <strain evidence="7 8">NCTC12000</strain>
    </source>
</reference>
<organism evidence="7 8">
    <name type="scientific">Legionella pneumophila</name>
    <dbReference type="NCBI Taxonomy" id="446"/>
    <lineage>
        <taxon>Bacteria</taxon>
        <taxon>Pseudomonadati</taxon>
        <taxon>Pseudomonadota</taxon>
        <taxon>Gammaproteobacteria</taxon>
        <taxon>Legionellales</taxon>
        <taxon>Legionellaceae</taxon>
        <taxon>Legionella</taxon>
    </lineage>
</organism>
<evidence type="ECO:0000259" key="5">
    <source>
        <dbReference type="Pfam" id="PF13505"/>
    </source>
</evidence>
<feature type="chain" id="PRO_5014245513" evidence="4">
    <location>
        <begin position="21"/>
        <end position="261"/>
    </location>
</feature>
<dbReference type="EMBL" id="UGOL01000001">
    <property type="protein sequence ID" value="STX78848.1"/>
    <property type="molecule type" value="Genomic_DNA"/>
</dbReference>